<proteinExistence type="predicted"/>
<gene>
    <name evidence="1" type="ORF">CDL15_Pgr011932</name>
</gene>
<dbReference type="EMBL" id="MTKT01004619">
    <property type="protein sequence ID" value="OWM70456.1"/>
    <property type="molecule type" value="Genomic_DNA"/>
</dbReference>
<dbReference type="AlphaFoldDB" id="A0A218WCS8"/>
<accession>A0A218WCS8</accession>
<organism evidence="1 2">
    <name type="scientific">Punica granatum</name>
    <name type="common">Pomegranate</name>
    <dbReference type="NCBI Taxonomy" id="22663"/>
    <lineage>
        <taxon>Eukaryota</taxon>
        <taxon>Viridiplantae</taxon>
        <taxon>Streptophyta</taxon>
        <taxon>Embryophyta</taxon>
        <taxon>Tracheophyta</taxon>
        <taxon>Spermatophyta</taxon>
        <taxon>Magnoliopsida</taxon>
        <taxon>eudicotyledons</taxon>
        <taxon>Gunneridae</taxon>
        <taxon>Pentapetalae</taxon>
        <taxon>rosids</taxon>
        <taxon>malvids</taxon>
        <taxon>Myrtales</taxon>
        <taxon>Lythraceae</taxon>
        <taxon>Punica</taxon>
    </lineage>
</organism>
<name>A0A218WCS8_PUNGR</name>
<dbReference type="Proteomes" id="UP000197138">
    <property type="component" value="Unassembled WGS sequence"/>
</dbReference>
<reference evidence="2" key="1">
    <citation type="journal article" date="2017" name="Plant J.">
        <title>The pomegranate (Punica granatum L.) genome and the genomics of punicalagin biosynthesis.</title>
        <authorList>
            <person name="Qin G."/>
            <person name="Xu C."/>
            <person name="Ming R."/>
            <person name="Tang H."/>
            <person name="Guyot R."/>
            <person name="Kramer E.M."/>
            <person name="Hu Y."/>
            <person name="Yi X."/>
            <person name="Qi Y."/>
            <person name="Xu X."/>
            <person name="Gao Z."/>
            <person name="Pan H."/>
            <person name="Jian J."/>
            <person name="Tian Y."/>
            <person name="Yue Z."/>
            <person name="Xu Y."/>
        </authorList>
    </citation>
    <scope>NUCLEOTIDE SEQUENCE [LARGE SCALE GENOMIC DNA]</scope>
    <source>
        <strain evidence="2">cv. Dabenzi</strain>
    </source>
</reference>
<sequence>MSFADTLLDAKRVGLVLCFCRYTYALRKGKCREKAAFADACVGAVYACTDTIFCIGKSNLT</sequence>
<evidence type="ECO:0000313" key="2">
    <source>
        <dbReference type="Proteomes" id="UP000197138"/>
    </source>
</evidence>
<protein>
    <submittedName>
        <fullName evidence="1">Uncharacterized protein</fullName>
    </submittedName>
</protein>
<evidence type="ECO:0000313" key="1">
    <source>
        <dbReference type="EMBL" id="OWM70456.1"/>
    </source>
</evidence>
<comment type="caution">
    <text evidence="1">The sequence shown here is derived from an EMBL/GenBank/DDBJ whole genome shotgun (WGS) entry which is preliminary data.</text>
</comment>